<dbReference type="Pfam" id="PF03772">
    <property type="entry name" value="Competence"/>
    <property type="match status" value="1"/>
</dbReference>
<evidence type="ECO:0000256" key="1">
    <source>
        <dbReference type="ARBA" id="ARBA00004651"/>
    </source>
</evidence>
<organism evidence="7 8">
    <name type="scientific">Enterococcus faecalis</name>
    <name type="common">Streptococcus faecalis</name>
    <dbReference type="NCBI Taxonomy" id="1351"/>
    <lineage>
        <taxon>Bacteria</taxon>
        <taxon>Bacillati</taxon>
        <taxon>Bacillota</taxon>
        <taxon>Bacilli</taxon>
        <taxon>Lactobacillales</taxon>
        <taxon>Enterococcaceae</taxon>
        <taxon>Enterococcus</taxon>
    </lineage>
</organism>
<dbReference type="InterPro" id="IPR035681">
    <property type="entry name" value="ComA-like_MBL"/>
</dbReference>
<dbReference type="SUPFAM" id="SSF56281">
    <property type="entry name" value="Metallo-hydrolase/oxidoreductase"/>
    <property type="match status" value="1"/>
</dbReference>
<proteinExistence type="predicted"/>
<keyword evidence="4" id="KW-1133">Transmembrane helix</keyword>
<dbReference type="InterPro" id="IPR036866">
    <property type="entry name" value="RibonucZ/Hydroxyglut_hydro"/>
</dbReference>
<keyword evidence="3" id="KW-0812">Transmembrane</keyword>
<dbReference type="InterPro" id="IPR052159">
    <property type="entry name" value="Competence_DNA_uptake"/>
</dbReference>
<dbReference type="InterPro" id="IPR004477">
    <property type="entry name" value="ComEC_N"/>
</dbReference>
<dbReference type="EMBL" id="RKOR01000011">
    <property type="protein sequence ID" value="ROY51246.1"/>
    <property type="molecule type" value="Genomic_DNA"/>
</dbReference>
<gene>
    <name evidence="7" type="ORF">EGW70_05580</name>
</gene>
<dbReference type="InterPro" id="IPR004797">
    <property type="entry name" value="Competence_ComEC/Rec2"/>
</dbReference>
<feature type="domain" description="Metallo-beta-lactamase" evidence="6">
    <location>
        <begin position="518"/>
        <end position="728"/>
    </location>
</feature>
<keyword evidence="2" id="KW-1003">Cell membrane</keyword>
<evidence type="ECO:0000256" key="5">
    <source>
        <dbReference type="ARBA" id="ARBA00023136"/>
    </source>
</evidence>
<dbReference type="PANTHER" id="PTHR30619:SF1">
    <property type="entry name" value="RECOMBINATION PROTEIN 2"/>
    <property type="match status" value="1"/>
</dbReference>
<dbReference type="Gene3D" id="3.60.15.10">
    <property type="entry name" value="Ribonuclease Z/Hydroxyacylglutathione hydrolase-like"/>
    <property type="match status" value="1"/>
</dbReference>
<sequence length="779" mass="88711">MPHLRTILPQLRNNWFFIALLTSCGLWCFFAPSLLGALLFSITVIRIVCTKSFPVILEGFLCSFLIVGGILIFQWLKPVSLLPKDVRLSGQLTILPDEIQVDGDQVKFPANWIVKGKRQKVMAFYQLKSVKEKQQWQQLTTTIQATAVGILDSPQGQTNKNGFNYQLFLKNQGIEAILFIEEIGQPRSFFSWRFKEIISGWRKWAMVHIQKNFAETSAMYMNALLLGFRNEEFAEISDKFSALGILHLFSLSGMHVSFFLRLFRLLMLRIARRTQESYFLWQCGFSLIYAGLTGFSVSVMRALLQTNLNTFNRRFNWQVPALDCWSLTLLVHLIVQPTLFFSVGGQFSYLLSFVLLFLEKTLVGYSSPFIKNCVGSFLLAVASLPILVQSFYEWPLLGSFLTFLLLPIFERFLLPLLTLSIFLVIIMPARYLAALLEPLFLTMNGLFEWVLVHLNPKLTIGYLNSWIQISLLLLIGFSMIYLADKSKKIFFSIGLLIVLINSKYLSPIGIVAMIDVGQGDSLFIQAPFHRKNTLIDTGGRLSFDKEAWRQRKNSRSGAEYSVIPFLKSQGVKRLDEVIITHAHEDHFGDLLAIAQKVPISVLYFPKGAAEANFSFRQVLKQLQKSGTDCRPILAPKRINGPVSFQILSPNKSSIGGNNDSIVFSTQLGGRHFLFTGDLEAEGEEQVLARYPQLKIDILKVGHHGSKTSSTKRFIKQLNPREALISAGLNNRFKHPHQETLATLEEQKINYYRTDLQGMIYYQWLPWQGLSKAKFVKEQD</sequence>
<evidence type="ECO:0000313" key="7">
    <source>
        <dbReference type="EMBL" id="ROY51246.1"/>
    </source>
</evidence>
<accession>A0A3N3FS16</accession>
<comment type="caution">
    <text evidence="7">The sequence shown here is derived from an EMBL/GenBank/DDBJ whole genome shotgun (WGS) entry which is preliminary data.</text>
</comment>
<dbReference type="NCBIfam" id="TIGR00361">
    <property type="entry name" value="ComEC_Rec2"/>
    <property type="match status" value="1"/>
</dbReference>
<dbReference type="PROSITE" id="PS51257">
    <property type="entry name" value="PROKAR_LIPOPROTEIN"/>
    <property type="match status" value="1"/>
</dbReference>
<evidence type="ECO:0000313" key="8">
    <source>
        <dbReference type="Proteomes" id="UP000275941"/>
    </source>
</evidence>
<evidence type="ECO:0000256" key="4">
    <source>
        <dbReference type="ARBA" id="ARBA00022989"/>
    </source>
</evidence>
<dbReference type="PANTHER" id="PTHR30619">
    <property type="entry name" value="DNA INTERNALIZATION/COMPETENCE PROTEIN COMEC/REC2"/>
    <property type="match status" value="1"/>
</dbReference>
<keyword evidence="5" id="KW-0472">Membrane</keyword>
<dbReference type="GO" id="GO:0030420">
    <property type="term" value="P:establishment of competence for transformation"/>
    <property type="evidence" value="ECO:0007669"/>
    <property type="project" value="InterPro"/>
</dbReference>
<reference evidence="7 8" key="1">
    <citation type="submission" date="2018-10" db="EMBL/GenBank/DDBJ databases">
        <title>Genotypes and phenotypes of Enterococci isolated from broiler chickens.</title>
        <authorList>
            <person name="Muhammad A.R."/>
            <person name="Diarra M.S."/>
        </authorList>
    </citation>
    <scope>NUCLEOTIDE SEQUENCE [LARGE SCALE GENOMIC DNA]</scope>
    <source>
        <strain evidence="7 8">P7 C A21</strain>
    </source>
</reference>
<name>A0A3N3FS16_ENTFL</name>
<dbReference type="SMART" id="SM00849">
    <property type="entry name" value="Lactamase_B"/>
    <property type="match status" value="1"/>
</dbReference>
<evidence type="ECO:0000256" key="2">
    <source>
        <dbReference type="ARBA" id="ARBA00022475"/>
    </source>
</evidence>
<dbReference type="InterPro" id="IPR001279">
    <property type="entry name" value="Metallo-B-lactamas"/>
</dbReference>
<comment type="subcellular location">
    <subcellularLocation>
        <location evidence="1">Cell membrane</location>
        <topology evidence="1">Multi-pass membrane protein</topology>
    </subcellularLocation>
</comment>
<evidence type="ECO:0000259" key="6">
    <source>
        <dbReference type="SMART" id="SM00849"/>
    </source>
</evidence>
<dbReference type="CDD" id="cd07731">
    <property type="entry name" value="ComA-like_MBL-fold"/>
    <property type="match status" value="1"/>
</dbReference>
<protein>
    <submittedName>
        <fullName evidence="7">DNA internalization-related competence protein ComEC/Rec2</fullName>
    </submittedName>
</protein>
<dbReference type="Pfam" id="PF00753">
    <property type="entry name" value="Lactamase_B"/>
    <property type="match status" value="1"/>
</dbReference>
<dbReference type="InterPro" id="IPR025405">
    <property type="entry name" value="DUF4131"/>
</dbReference>
<dbReference type="GO" id="GO:0005886">
    <property type="term" value="C:plasma membrane"/>
    <property type="evidence" value="ECO:0007669"/>
    <property type="project" value="UniProtKB-SubCell"/>
</dbReference>
<dbReference type="NCBIfam" id="TIGR00360">
    <property type="entry name" value="ComEC_N-term"/>
    <property type="match status" value="1"/>
</dbReference>
<evidence type="ECO:0000256" key="3">
    <source>
        <dbReference type="ARBA" id="ARBA00022692"/>
    </source>
</evidence>
<dbReference type="OrthoDB" id="9761531at2"/>
<dbReference type="AlphaFoldDB" id="A0A3N3FS16"/>
<dbReference type="Proteomes" id="UP000275941">
    <property type="component" value="Unassembled WGS sequence"/>
</dbReference>
<dbReference type="Pfam" id="PF13567">
    <property type="entry name" value="DUF4131"/>
    <property type="match status" value="1"/>
</dbReference>